<evidence type="ECO:0000313" key="9">
    <source>
        <dbReference type="EMBL" id="MCU4743610.1"/>
    </source>
</evidence>
<dbReference type="InterPro" id="IPR036890">
    <property type="entry name" value="HATPase_C_sf"/>
</dbReference>
<dbReference type="PROSITE" id="PS50109">
    <property type="entry name" value="HIS_KIN"/>
    <property type="match status" value="1"/>
</dbReference>
<dbReference type="GO" id="GO:0000155">
    <property type="term" value="F:phosphorelay sensor kinase activity"/>
    <property type="evidence" value="ECO:0007669"/>
    <property type="project" value="InterPro"/>
</dbReference>
<dbReference type="PRINTS" id="PR00344">
    <property type="entry name" value="BCTRLSENSOR"/>
</dbReference>
<keyword evidence="3" id="KW-0597">Phosphoprotein</keyword>
<dbReference type="SUPFAM" id="SSF55874">
    <property type="entry name" value="ATPase domain of HSP90 chaperone/DNA topoisomerase II/histidine kinase"/>
    <property type="match status" value="1"/>
</dbReference>
<dbReference type="Gene3D" id="1.10.287.130">
    <property type="match status" value="1"/>
</dbReference>
<dbReference type="InterPro" id="IPR052162">
    <property type="entry name" value="Sensor_kinase/Photoreceptor"/>
</dbReference>
<dbReference type="SMART" id="SM00387">
    <property type="entry name" value="HATPase_c"/>
    <property type="match status" value="1"/>
</dbReference>
<feature type="domain" description="Histidine kinase" evidence="8">
    <location>
        <begin position="143"/>
        <end position="354"/>
    </location>
</feature>
<feature type="transmembrane region" description="Helical" evidence="7">
    <location>
        <begin position="92"/>
        <end position="110"/>
    </location>
</feature>
<keyword evidence="7" id="KW-1133">Transmembrane helix</keyword>
<dbReference type="EMBL" id="JAOPKB010000014">
    <property type="protein sequence ID" value="MCU4974918.1"/>
    <property type="molecule type" value="Genomic_DNA"/>
</dbReference>
<evidence type="ECO:0000256" key="1">
    <source>
        <dbReference type="ARBA" id="ARBA00000085"/>
    </source>
</evidence>
<dbReference type="InterPro" id="IPR031623">
    <property type="entry name" value="HisKA_4TM"/>
</dbReference>
<gene>
    <name evidence="10" type="ORF">OB955_19545</name>
    <name evidence="9" type="ORF">OB960_19690</name>
</gene>
<comment type="caution">
    <text evidence="9">The sequence shown here is derived from an EMBL/GenBank/DDBJ whole genome shotgun (WGS) entry which is preliminary data.</text>
</comment>
<evidence type="ECO:0000313" key="11">
    <source>
        <dbReference type="Proteomes" id="UP001320972"/>
    </source>
</evidence>
<comment type="catalytic activity">
    <reaction evidence="1">
        <text>ATP + protein L-histidine = ADP + protein N-phospho-L-histidine.</text>
        <dbReference type="EC" id="2.7.13.3"/>
    </reaction>
</comment>
<keyword evidence="4" id="KW-0808">Transferase</keyword>
<dbReference type="FunFam" id="3.30.565.10:FF:000006">
    <property type="entry name" value="Sensor histidine kinase WalK"/>
    <property type="match status" value="1"/>
</dbReference>
<keyword evidence="5" id="KW-0418">Kinase</keyword>
<dbReference type="Gene3D" id="3.30.565.10">
    <property type="entry name" value="Histidine kinase-like ATPase, C-terminal domain"/>
    <property type="match status" value="1"/>
</dbReference>
<evidence type="ECO:0000313" key="10">
    <source>
        <dbReference type="EMBL" id="MCU4974918.1"/>
    </source>
</evidence>
<dbReference type="InterPro" id="IPR003594">
    <property type="entry name" value="HATPase_dom"/>
</dbReference>
<dbReference type="Pfam" id="PF16926">
    <property type="entry name" value="HisKA_4TM"/>
    <property type="match status" value="1"/>
</dbReference>
<dbReference type="Pfam" id="PF02518">
    <property type="entry name" value="HATPase_c"/>
    <property type="match status" value="1"/>
</dbReference>
<keyword evidence="9" id="KW-0067">ATP-binding</keyword>
<feature type="transmembrane region" description="Helical" evidence="7">
    <location>
        <begin position="31"/>
        <end position="49"/>
    </location>
</feature>
<evidence type="ECO:0000256" key="2">
    <source>
        <dbReference type="ARBA" id="ARBA00012438"/>
    </source>
</evidence>
<dbReference type="CDD" id="cd00082">
    <property type="entry name" value="HisKA"/>
    <property type="match status" value="1"/>
</dbReference>
<dbReference type="AlphaFoldDB" id="A0AAP2Z2D6"/>
<keyword evidence="7" id="KW-0472">Membrane</keyword>
<keyword evidence="11" id="KW-1185">Reference proteome</keyword>
<dbReference type="InterPro" id="IPR036097">
    <property type="entry name" value="HisK_dim/P_sf"/>
</dbReference>
<dbReference type="EC" id="2.7.13.3" evidence="2"/>
<evidence type="ECO:0000256" key="5">
    <source>
        <dbReference type="ARBA" id="ARBA00022777"/>
    </source>
</evidence>
<dbReference type="InterPro" id="IPR005467">
    <property type="entry name" value="His_kinase_dom"/>
</dbReference>
<evidence type="ECO:0000259" key="8">
    <source>
        <dbReference type="PROSITE" id="PS50109"/>
    </source>
</evidence>
<dbReference type="Proteomes" id="UP001321018">
    <property type="component" value="Unassembled WGS sequence"/>
</dbReference>
<name>A0AAP2Z2D6_9EURY</name>
<keyword evidence="6" id="KW-0175">Coiled coil</keyword>
<dbReference type="SMART" id="SM00388">
    <property type="entry name" value="HisKA"/>
    <property type="match status" value="1"/>
</dbReference>
<sequence length="356" mass="39035">MLVILGGLYIVFALGHTFVPGVEDEPLGTDIAMAIIVGIPGFVLLYGGYRLPETDIRPEVYSVIVEWCLGGIGVMVGLLGLVALAAELRNPVQNILILTAIGSVAGFAAGTHNARTKTRELELEETIERLEASNERLEQFAYAASHDLQEPLRMVSSYLQLVERRAELSGETEEFLEYAVDGADRMREMIDGLLAYSRVDSRGSPLEPVDLDTVFEGVLEDMQLTIEECDAEVTSDSLPEVRGDAGQLRQLFQNLLDNAIEYRGESTPRIHVSAERTNSTWEVSVHDDGIGIAPDDQERVFDVFQRLHGREEHPGSGIGLALAERIVERHGGEIWVDSEPGDGSTFSFTLPAVNAQ</sequence>
<dbReference type="SUPFAM" id="SSF47384">
    <property type="entry name" value="Homodimeric domain of signal transducing histidine kinase"/>
    <property type="match status" value="1"/>
</dbReference>
<protein>
    <recommendedName>
        <fullName evidence="2">histidine kinase</fullName>
        <ecNumber evidence="2">2.7.13.3</ecNumber>
    </recommendedName>
</protein>
<evidence type="ECO:0000256" key="7">
    <source>
        <dbReference type="SAM" id="Phobius"/>
    </source>
</evidence>
<evidence type="ECO:0000256" key="4">
    <source>
        <dbReference type="ARBA" id="ARBA00022679"/>
    </source>
</evidence>
<keyword evidence="7" id="KW-0812">Transmembrane</keyword>
<feature type="coiled-coil region" evidence="6">
    <location>
        <begin position="113"/>
        <end position="140"/>
    </location>
</feature>
<evidence type="ECO:0000256" key="6">
    <source>
        <dbReference type="SAM" id="Coils"/>
    </source>
</evidence>
<reference evidence="9 11" key="1">
    <citation type="submission" date="2022-09" db="EMBL/GenBank/DDBJ databases">
        <title>Enrichment on poylsaccharides allowed isolation of novel metabolic and taxonomic groups of Haloarchaea.</title>
        <authorList>
            <person name="Sorokin D.Y."/>
            <person name="Elcheninov A.G."/>
            <person name="Khizhniak T.V."/>
            <person name="Kolganova T.V."/>
            <person name="Kublanov I.V."/>
        </authorList>
    </citation>
    <scope>NUCLEOTIDE SEQUENCE</scope>
    <source>
        <strain evidence="10 11">AArc-m2/3/4</strain>
        <strain evidence="9">AArc-xg1-1</strain>
    </source>
</reference>
<evidence type="ECO:0000256" key="3">
    <source>
        <dbReference type="ARBA" id="ARBA00022553"/>
    </source>
</evidence>
<accession>A0AAP2Z2D6</accession>
<proteinExistence type="predicted"/>
<dbReference type="PANTHER" id="PTHR43304">
    <property type="entry name" value="PHYTOCHROME-LIKE PROTEIN CPH1"/>
    <property type="match status" value="1"/>
</dbReference>
<organism evidence="9 12">
    <name type="scientific">Natronoglomus mannanivorans</name>
    <dbReference type="NCBI Taxonomy" id="2979990"/>
    <lineage>
        <taxon>Archaea</taxon>
        <taxon>Methanobacteriati</taxon>
        <taxon>Methanobacteriota</taxon>
        <taxon>Stenosarchaea group</taxon>
        <taxon>Halobacteria</taxon>
        <taxon>Halobacteriales</taxon>
        <taxon>Natrialbaceae</taxon>
        <taxon>Natronoglomus</taxon>
    </lineage>
</organism>
<feature type="transmembrane region" description="Helical" evidence="7">
    <location>
        <begin position="61"/>
        <end position="86"/>
    </location>
</feature>
<dbReference type="Pfam" id="PF00512">
    <property type="entry name" value="HisKA"/>
    <property type="match status" value="1"/>
</dbReference>
<keyword evidence="9" id="KW-0547">Nucleotide-binding</keyword>
<dbReference type="GO" id="GO:0005524">
    <property type="term" value="F:ATP binding"/>
    <property type="evidence" value="ECO:0007669"/>
    <property type="project" value="UniProtKB-KW"/>
</dbReference>
<dbReference type="EMBL" id="JAOPKA010000016">
    <property type="protein sequence ID" value="MCU4743610.1"/>
    <property type="molecule type" value="Genomic_DNA"/>
</dbReference>
<dbReference type="PANTHER" id="PTHR43304:SF1">
    <property type="entry name" value="PAC DOMAIN-CONTAINING PROTEIN"/>
    <property type="match status" value="1"/>
</dbReference>
<dbReference type="InterPro" id="IPR004358">
    <property type="entry name" value="Sig_transdc_His_kin-like_C"/>
</dbReference>
<dbReference type="Proteomes" id="UP001320972">
    <property type="component" value="Unassembled WGS sequence"/>
</dbReference>
<dbReference type="InterPro" id="IPR003661">
    <property type="entry name" value="HisK_dim/P_dom"/>
</dbReference>
<evidence type="ECO:0000313" key="12">
    <source>
        <dbReference type="Proteomes" id="UP001321018"/>
    </source>
</evidence>